<dbReference type="PROSITE" id="PS51324">
    <property type="entry name" value="ERV_ALR"/>
    <property type="match status" value="1"/>
</dbReference>
<dbReference type="InterPro" id="IPR039799">
    <property type="entry name" value="ALR/ERV"/>
</dbReference>
<evidence type="ECO:0000259" key="9">
    <source>
        <dbReference type="PROSITE" id="PS51324"/>
    </source>
</evidence>
<evidence type="ECO:0000256" key="6">
    <source>
        <dbReference type="ARBA" id="ARBA00048864"/>
    </source>
</evidence>
<organism evidence="10">
    <name type="scientific">Marseillevirus LCMAC202</name>
    <dbReference type="NCBI Taxonomy" id="2506606"/>
    <lineage>
        <taxon>Viruses</taxon>
        <taxon>Varidnaviria</taxon>
        <taxon>Bamfordvirae</taxon>
        <taxon>Nucleocytoviricota</taxon>
        <taxon>Megaviricetes</taxon>
        <taxon>Pimascovirales</taxon>
        <taxon>Pimascovirales incertae sedis</taxon>
        <taxon>Marseilleviridae</taxon>
    </lineage>
</organism>
<dbReference type="PANTHER" id="PTHR12645">
    <property type="entry name" value="ALR/ERV"/>
    <property type="match status" value="1"/>
</dbReference>
<dbReference type="EMBL" id="MK500371">
    <property type="protein sequence ID" value="QBK87918.1"/>
    <property type="molecule type" value="Genomic_DNA"/>
</dbReference>
<protein>
    <recommendedName>
        <fullName evidence="7">Sulfhydryl oxidase</fullName>
        <ecNumber evidence="7">1.8.3.2</ecNumber>
    </recommendedName>
</protein>
<dbReference type="Gene3D" id="1.20.120.310">
    <property type="entry name" value="ERV/ALR sulfhydryl oxidase domain"/>
    <property type="match status" value="1"/>
</dbReference>
<feature type="domain" description="ERV/ALR sulfhydryl oxidase" evidence="9">
    <location>
        <begin position="1"/>
        <end position="106"/>
    </location>
</feature>
<dbReference type="InterPro" id="IPR017905">
    <property type="entry name" value="ERV/ALR_sulphydryl_oxidase"/>
</dbReference>
<accession>A0A481YXK5</accession>
<evidence type="ECO:0000256" key="4">
    <source>
        <dbReference type="ARBA" id="ARBA00023002"/>
    </source>
</evidence>
<evidence type="ECO:0000256" key="2">
    <source>
        <dbReference type="ARBA" id="ARBA00022630"/>
    </source>
</evidence>
<evidence type="ECO:0000256" key="3">
    <source>
        <dbReference type="ARBA" id="ARBA00022827"/>
    </source>
</evidence>
<dbReference type="GO" id="GO:0016971">
    <property type="term" value="F:flavin-dependent sulfhydryl oxidase activity"/>
    <property type="evidence" value="ECO:0007669"/>
    <property type="project" value="InterPro"/>
</dbReference>
<keyword evidence="5" id="KW-1015">Disulfide bond</keyword>
<dbReference type="PANTHER" id="PTHR12645:SF0">
    <property type="entry name" value="FAD-LINKED SULFHYDRYL OXIDASE ALR"/>
    <property type="match status" value="1"/>
</dbReference>
<keyword evidence="3 7" id="KW-0274">FAD</keyword>
<feature type="compositionally biased region" description="Basic residues" evidence="8">
    <location>
        <begin position="178"/>
        <end position="193"/>
    </location>
</feature>
<proteinExistence type="predicted"/>
<evidence type="ECO:0000313" key="10">
    <source>
        <dbReference type="EMBL" id="QBK87918.1"/>
    </source>
</evidence>
<evidence type="ECO:0000256" key="5">
    <source>
        <dbReference type="ARBA" id="ARBA00023157"/>
    </source>
</evidence>
<dbReference type="Pfam" id="PF04777">
    <property type="entry name" value="Evr1_Alr"/>
    <property type="match status" value="1"/>
</dbReference>
<evidence type="ECO:0000256" key="8">
    <source>
        <dbReference type="SAM" id="MobiDB-lite"/>
    </source>
</evidence>
<keyword evidence="4 7" id="KW-0560">Oxidoreductase</keyword>
<gene>
    <name evidence="10" type="ORF">LCMAC202_02790</name>
</gene>
<dbReference type="InterPro" id="IPR036774">
    <property type="entry name" value="ERV/ALR_sulphydryl_oxid_sf"/>
</dbReference>
<comment type="cofactor">
    <cofactor evidence="1 7">
        <name>FAD</name>
        <dbReference type="ChEBI" id="CHEBI:57692"/>
    </cofactor>
</comment>
<sequence length="193" mass="22153">MSLSTNYWGESVWRTLYTVAYTYPEVPSEEFRKDTNTLYEIMAQRLPCEDCRQHYYNFLNQNPVAQATTDRLALLRWVNSLQNSINQQLGIPAELLQNRIAEMDKHNPTLTKQTPVKTQKFSRRTGGVSYAMRKAASDSAYPTTFQPPSTPDTAPEANTTKPTQPRRQRATVSYGIRQSRKGCTRCANKHKKK</sequence>
<feature type="region of interest" description="Disordered" evidence="8">
    <location>
        <begin position="135"/>
        <end position="193"/>
    </location>
</feature>
<evidence type="ECO:0000256" key="7">
    <source>
        <dbReference type="RuleBase" id="RU371123"/>
    </source>
</evidence>
<keyword evidence="2 7" id="KW-0285">Flavoprotein</keyword>
<name>A0A481YXK5_9VIRU</name>
<comment type="catalytic activity">
    <reaction evidence="6 7">
        <text>2 R'C(R)SH + O2 = R'C(R)S-S(R)CR' + H2O2</text>
        <dbReference type="Rhea" id="RHEA:17357"/>
        <dbReference type="ChEBI" id="CHEBI:15379"/>
        <dbReference type="ChEBI" id="CHEBI:16240"/>
        <dbReference type="ChEBI" id="CHEBI:16520"/>
        <dbReference type="ChEBI" id="CHEBI:17412"/>
        <dbReference type="EC" id="1.8.3.2"/>
    </reaction>
</comment>
<evidence type="ECO:0000256" key="1">
    <source>
        <dbReference type="ARBA" id="ARBA00001974"/>
    </source>
</evidence>
<dbReference type="EC" id="1.8.3.2" evidence="7"/>
<dbReference type="SUPFAM" id="SSF69000">
    <property type="entry name" value="FAD-dependent thiol oxidase"/>
    <property type="match status" value="1"/>
</dbReference>
<dbReference type="GO" id="GO:0050660">
    <property type="term" value="F:flavin adenine dinucleotide binding"/>
    <property type="evidence" value="ECO:0007669"/>
    <property type="project" value="TreeGrafter"/>
</dbReference>
<reference evidence="10" key="1">
    <citation type="journal article" date="2019" name="MBio">
        <title>Virus Genomes from Deep Sea Sediments Expand the Ocean Megavirome and Support Independent Origins of Viral Gigantism.</title>
        <authorList>
            <person name="Backstrom D."/>
            <person name="Yutin N."/>
            <person name="Jorgensen S.L."/>
            <person name="Dharamshi J."/>
            <person name="Homa F."/>
            <person name="Zaremba-Niedwiedzka K."/>
            <person name="Spang A."/>
            <person name="Wolf Y.I."/>
            <person name="Koonin E.V."/>
            <person name="Ettema T.J."/>
        </authorList>
    </citation>
    <scope>NUCLEOTIDE SEQUENCE</scope>
</reference>